<dbReference type="NCBIfam" id="TIGR01552">
    <property type="entry name" value="phd_fam"/>
    <property type="match status" value="1"/>
</dbReference>
<protein>
    <recommendedName>
        <fullName evidence="2">Antitoxin</fullName>
    </recommendedName>
</protein>
<name>A0A6S6T0R0_9BACT</name>
<gene>
    <name evidence="1" type="ORF">HELGO_WM5995</name>
</gene>
<evidence type="ECO:0000313" key="1">
    <source>
        <dbReference type="EMBL" id="CAA6810415.1"/>
    </source>
</evidence>
<evidence type="ECO:0008006" key="2">
    <source>
        <dbReference type="Google" id="ProtNLM"/>
    </source>
</evidence>
<reference evidence="1" key="1">
    <citation type="submission" date="2020-01" db="EMBL/GenBank/DDBJ databases">
        <authorList>
            <person name="Meier V. D."/>
            <person name="Meier V D."/>
        </authorList>
    </citation>
    <scope>NUCLEOTIDE SEQUENCE</scope>
    <source>
        <strain evidence="1">HLG_WM_MAG_12</strain>
    </source>
</reference>
<accession>A0A6S6T0R0</accession>
<organism evidence="1">
    <name type="scientific">uncultured Campylobacterales bacterium</name>
    <dbReference type="NCBI Taxonomy" id="352960"/>
    <lineage>
        <taxon>Bacteria</taxon>
        <taxon>Pseudomonadati</taxon>
        <taxon>Campylobacterota</taxon>
        <taxon>Epsilonproteobacteria</taxon>
        <taxon>Campylobacterales</taxon>
        <taxon>environmental samples</taxon>
    </lineage>
</organism>
<dbReference type="AlphaFoldDB" id="A0A6S6T0R0"/>
<proteinExistence type="predicted"/>
<sequence>MLEISISEAQAKLTKLLNKMVVIVDKKSNNKKAVILPYEEYSNLVSKAMDKTELQNGSFNKFIGLLSNSFETDDKKYNKIIK</sequence>
<dbReference type="EMBL" id="CACVAW010000040">
    <property type="protein sequence ID" value="CAA6810415.1"/>
    <property type="molecule type" value="Genomic_DNA"/>
</dbReference>